<evidence type="ECO:0000259" key="3">
    <source>
        <dbReference type="Pfam" id="PF00501"/>
    </source>
</evidence>
<sequence>MTTPTSSVSGLDHVPGTFRTLWQALDYAAQGQTGVNFYNSETAVYASLTYTELRDRARALAGKLAARFQRGAHIGLIAETSPDFVVSFMACQYAGMIAAPMSLPAAFGRRETYKWQIAKITETAALATVMTSADYRALIEDIVAEQSIPVFDLSGDDLGEATAEPIAFEADEPSYLQFSSGSTSEPKGIFATQQSVMANVHAISDEGLKITGKDRMASWLPFYHDMGLVGFFLVPMCNQCSLDCMSPSTFARRPGLWLRVISENRGTITYSPSFGYGLSARRYRGEELDLSCLRVAGIGGDMIEHDVLARFADVFGPLGFTHNAFVASYGMAEATLAISFVPLNRGPYYDTVGLQDLQTKSRAEAPSDGAQKQRIFTACGVPLSSFDMAIRNADGDAVASREIGEVMLKGPCLAQGYFRAGKGVEPLCDADGWFATGDLGYWLNDEIVITGRSKDLMLWNGKNIWPQDLEWVAQKAAGTQISRAAAFDFRKEDGTSQVMLLAECRVKDNEVREKIRRDIVSAVRDVVGVPFKFVFVMMHSLPVTSSGKLSRSAAKVRYLEGELTDPYADNEDADLPSPKHVSASAG</sequence>
<name>A0ABZ2TGP9_9RHOB</name>
<evidence type="ECO:0000313" key="4">
    <source>
        <dbReference type="EMBL" id="WYK17288.1"/>
    </source>
</evidence>
<feature type="domain" description="AMP-dependent synthetase/ligase" evidence="3">
    <location>
        <begin position="44"/>
        <end position="418"/>
    </location>
</feature>
<dbReference type="PROSITE" id="PS00455">
    <property type="entry name" value="AMP_BINDING"/>
    <property type="match status" value="1"/>
</dbReference>
<evidence type="ECO:0000256" key="1">
    <source>
        <dbReference type="ARBA" id="ARBA00006432"/>
    </source>
</evidence>
<reference evidence="4 5" key="1">
    <citation type="submission" date="2024-02" db="EMBL/GenBank/DDBJ databases">
        <title>Roseovarius strain W115 nov., isolated from a marine algae.</title>
        <authorList>
            <person name="Lee M.W."/>
            <person name="Lee J.K."/>
            <person name="Kim J.M."/>
            <person name="Choi D.G."/>
            <person name="Baek J.H."/>
            <person name="Bayburt H."/>
            <person name="Jung J.J."/>
            <person name="Han D.M."/>
            <person name="Jeon C.O."/>
        </authorList>
    </citation>
    <scope>NUCLEOTIDE SEQUENCE [LARGE SCALE GENOMIC DNA]</scope>
    <source>
        <strain evidence="4 5">W115</strain>
    </source>
</reference>
<dbReference type="PANTHER" id="PTHR22754:SF32">
    <property type="entry name" value="DISCO-INTERACTING PROTEIN 2"/>
    <property type="match status" value="1"/>
</dbReference>
<comment type="similarity">
    <text evidence="1">Belongs to the ATP-dependent AMP-binding enzyme family.</text>
</comment>
<evidence type="ECO:0000313" key="5">
    <source>
        <dbReference type="Proteomes" id="UP001281305"/>
    </source>
</evidence>
<gene>
    <name evidence="4" type="ORF">RZS32_012800</name>
</gene>
<evidence type="ECO:0000256" key="2">
    <source>
        <dbReference type="SAM" id="MobiDB-lite"/>
    </source>
</evidence>
<keyword evidence="5" id="KW-1185">Reference proteome</keyword>
<dbReference type="NCBIfam" id="NF006624">
    <property type="entry name" value="PRK09192.1"/>
    <property type="match status" value="1"/>
</dbReference>
<organism evidence="4 5">
    <name type="scientific">Roseovarius rhodophyticola</name>
    <dbReference type="NCBI Taxonomy" id="3080827"/>
    <lineage>
        <taxon>Bacteria</taxon>
        <taxon>Pseudomonadati</taxon>
        <taxon>Pseudomonadota</taxon>
        <taxon>Alphaproteobacteria</taxon>
        <taxon>Rhodobacterales</taxon>
        <taxon>Roseobacteraceae</taxon>
        <taxon>Roseovarius</taxon>
    </lineage>
</organism>
<protein>
    <submittedName>
        <fullName evidence="4">Fatty acyl-AMP ligase</fullName>
    </submittedName>
</protein>
<dbReference type="Gene3D" id="3.30.300.30">
    <property type="match status" value="1"/>
</dbReference>
<dbReference type="Pfam" id="PF00501">
    <property type="entry name" value="AMP-binding"/>
    <property type="match status" value="1"/>
</dbReference>
<dbReference type="PANTHER" id="PTHR22754">
    <property type="entry name" value="DISCO-INTERACTING PROTEIN 2 DIP2 -RELATED"/>
    <property type="match status" value="1"/>
</dbReference>
<dbReference type="InterPro" id="IPR000873">
    <property type="entry name" value="AMP-dep_synth/lig_dom"/>
</dbReference>
<proteinExistence type="inferred from homology"/>
<dbReference type="GO" id="GO:0016874">
    <property type="term" value="F:ligase activity"/>
    <property type="evidence" value="ECO:0007669"/>
    <property type="project" value="UniProtKB-KW"/>
</dbReference>
<dbReference type="InterPro" id="IPR045851">
    <property type="entry name" value="AMP-bd_C_sf"/>
</dbReference>
<dbReference type="InterPro" id="IPR042099">
    <property type="entry name" value="ANL_N_sf"/>
</dbReference>
<dbReference type="RefSeq" id="WP_317057359.1">
    <property type="nucleotide sequence ID" value="NZ_CP146606.1"/>
</dbReference>
<dbReference type="Proteomes" id="UP001281305">
    <property type="component" value="Chromosome"/>
</dbReference>
<dbReference type="SUPFAM" id="SSF56801">
    <property type="entry name" value="Acetyl-CoA synthetase-like"/>
    <property type="match status" value="1"/>
</dbReference>
<feature type="region of interest" description="Disordered" evidence="2">
    <location>
        <begin position="566"/>
        <end position="586"/>
    </location>
</feature>
<dbReference type="Gene3D" id="3.40.50.12780">
    <property type="entry name" value="N-terminal domain of ligase-like"/>
    <property type="match status" value="1"/>
</dbReference>
<dbReference type="InterPro" id="IPR020845">
    <property type="entry name" value="AMP-binding_CS"/>
</dbReference>
<dbReference type="EMBL" id="CP146606">
    <property type="protein sequence ID" value="WYK17288.1"/>
    <property type="molecule type" value="Genomic_DNA"/>
</dbReference>
<keyword evidence="4" id="KW-0436">Ligase</keyword>
<accession>A0ABZ2TGP9</accession>